<evidence type="ECO:0000313" key="3">
    <source>
        <dbReference type="Proteomes" id="UP000281547"/>
    </source>
</evidence>
<feature type="signal peptide" evidence="1">
    <location>
        <begin position="1"/>
        <end position="21"/>
    </location>
</feature>
<reference evidence="2 3" key="1">
    <citation type="journal article" date="2016" name="Int. J. Syst. Evol. Microbiol.">
        <title>Arsenicitalea aurantiaca gen. nov., sp. nov., a new member of the family Hyphomicrobiaceae, isolated from high-arsenic sediment.</title>
        <authorList>
            <person name="Mu Y."/>
            <person name="Zhou L."/>
            <person name="Zeng X.C."/>
            <person name="Liu L."/>
            <person name="Pan Y."/>
            <person name="Chen X."/>
            <person name="Wang J."/>
            <person name="Li S."/>
            <person name="Li W.J."/>
            <person name="Wang Y."/>
        </authorList>
    </citation>
    <scope>NUCLEOTIDE SEQUENCE [LARGE SCALE GENOMIC DNA]</scope>
    <source>
        <strain evidence="2 3">42-50</strain>
    </source>
</reference>
<gene>
    <name evidence="2" type="ORF">EMQ25_12725</name>
</gene>
<proteinExistence type="predicted"/>
<organism evidence="2 3">
    <name type="scientific">Arsenicitalea aurantiaca</name>
    <dbReference type="NCBI Taxonomy" id="1783274"/>
    <lineage>
        <taxon>Bacteria</taxon>
        <taxon>Pseudomonadati</taxon>
        <taxon>Pseudomonadota</taxon>
        <taxon>Alphaproteobacteria</taxon>
        <taxon>Hyphomicrobiales</taxon>
        <taxon>Devosiaceae</taxon>
        <taxon>Arsenicitalea</taxon>
    </lineage>
</organism>
<evidence type="ECO:0000313" key="2">
    <source>
        <dbReference type="EMBL" id="RUT30176.1"/>
    </source>
</evidence>
<dbReference type="AlphaFoldDB" id="A0A433X7X6"/>
<evidence type="ECO:0000256" key="1">
    <source>
        <dbReference type="SAM" id="SignalP"/>
    </source>
</evidence>
<feature type="chain" id="PRO_5019343184" evidence="1">
    <location>
        <begin position="22"/>
        <end position="145"/>
    </location>
</feature>
<keyword evidence="1" id="KW-0732">Signal</keyword>
<sequence length="145" mass="14435">MGLRISAAALLAIGLCLPATAQEAASPGPEMDLWCGHAFATVSAEIGEDDADFSSQLEAGSEFLLARGLVGLTEAGDRAGAEARSSELEARADTQIEGQASAADFTFEQCFGLLEAEAAANVGGAVEAPDAPAADAPAATTPAAP</sequence>
<comment type="caution">
    <text evidence="2">The sequence shown here is derived from an EMBL/GenBank/DDBJ whole genome shotgun (WGS) entry which is preliminary data.</text>
</comment>
<dbReference type="RefSeq" id="WP_127188957.1">
    <property type="nucleotide sequence ID" value="NZ_RZNJ01000004.1"/>
</dbReference>
<accession>A0A433X7X6</accession>
<name>A0A433X7X6_9HYPH</name>
<protein>
    <submittedName>
        <fullName evidence="2">Uncharacterized protein</fullName>
    </submittedName>
</protein>
<dbReference type="EMBL" id="RZNJ01000004">
    <property type="protein sequence ID" value="RUT30176.1"/>
    <property type="molecule type" value="Genomic_DNA"/>
</dbReference>
<dbReference type="Proteomes" id="UP000281547">
    <property type="component" value="Unassembled WGS sequence"/>
</dbReference>
<keyword evidence="3" id="KW-1185">Reference proteome</keyword>